<feature type="compositionally biased region" description="Polar residues" evidence="1">
    <location>
        <begin position="132"/>
        <end position="146"/>
    </location>
</feature>
<feature type="compositionally biased region" description="Basic and acidic residues" evidence="1">
    <location>
        <begin position="24"/>
        <end position="35"/>
    </location>
</feature>
<name>A0AAJ0HZ73_9PEZI</name>
<proteinExistence type="predicted"/>
<feature type="region of interest" description="Disordered" evidence="1">
    <location>
        <begin position="1"/>
        <end position="86"/>
    </location>
</feature>
<dbReference type="GeneID" id="87876039"/>
<dbReference type="RefSeq" id="XP_062688520.1">
    <property type="nucleotide sequence ID" value="XM_062838417.1"/>
</dbReference>
<evidence type="ECO:0000313" key="2">
    <source>
        <dbReference type="EMBL" id="KAK3485757.1"/>
    </source>
</evidence>
<feature type="compositionally biased region" description="Low complexity" evidence="1">
    <location>
        <begin position="62"/>
        <end position="83"/>
    </location>
</feature>
<comment type="caution">
    <text evidence="2">The sequence shown here is derived from an EMBL/GenBank/DDBJ whole genome shotgun (WGS) entry which is preliminary data.</text>
</comment>
<evidence type="ECO:0000256" key="1">
    <source>
        <dbReference type="SAM" id="MobiDB-lite"/>
    </source>
</evidence>
<organism evidence="2 3">
    <name type="scientific">Neurospora hispaniola</name>
    <dbReference type="NCBI Taxonomy" id="588809"/>
    <lineage>
        <taxon>Eukaryota</taxon>
        <taxon>Fungi</taxon>
        <taxon>Dikarya</taxon>
        <taxon>Ascomycota</taxon>
        <taxon>Pezizomycotina</taxon>
        <taxon>Sordariomycetes</taxon>
        <taxon>Sordariomycetidae</taxon>
        <taxon>Sordariales</taxon>
        <taxon>Sordariaceae</taxon>
        <taxon>Neurospora</taxon>
    </lineage>
</organism>
<dbReference type="AlphaFoldDB" id="A0AAJ0HZ73"/>
<feature type="region of interest" description="Disordered" evidence="1">
    <location>
        <begin position="129"/>
        <end position="179"/>
    </location>
</feature>
<gene>
    <name evidence="2" type="ORF">B0T23DRAFT_399354</name>
</gene>
<evidence type="ECO:0000313" key="3">
    <source>
        <dbReference type="Proteomes" id="UP001285908"/>
    </source>
</evidence>
<dbReference type="EMBL" id="JAULSX010000009">
    <property type="protein sequence ID" value="KAK3485757.1"/>
    <property type="molecule type" value="Genomic_DNA"/>
</dbReference>
<sequence length="179" mass="18870">MSIQREARGTGGVLANTWVQIHEPPTKDEETHNTSDEQSNAVDLANEVPSAPVVTEEVPAQGSSRSLSSGPSGPFRFGSPSLFIDTRSPVPQQMAAVGAAIADDPFNTGVVAPRKRQVKAGDGMFGVPFLKGNSTLSQPQKQNHSKAPQDRDSAPALKRGLGNDARLAYDPVQANKLGS</sequence>
<dbReference type="Proteomes" id="UP001285908">
    <property type="component" value="Unassembled WGS sequence"/>
</dbReference>
<reference evidence="2 3" key="1">
    <citation type="journal article" date="2023" name="Mol. Phylogenet. Evol.">
        <title>Genome-scale phylogeny and comparative genomics of the fungal order Sordariales.</title>
        <authorList>
            <person name="Hensen N."/>
            <person name="Bonometti L."/>
            <person name="Westerberg I."/>
            <person name="Brannstrom I.O."/>
            <person name="Guillou S."/>
            <person name="Cros-Aarteil S."/>
            <person name="Calhoun S."/>
            <person name="Haridas S."/>
            <person name="Kuo A."/>
            <person name="Mondo S."/>
            <person name="Pangilinan J."/>
            <person name="Riley R."/>
            <person name="LaButti K."/>
            <person name="Andreopoulos B."/>
            <person name="Lipzen A."/>
            <person name="Chen C."/>
            <person name="Yan M."/>
            <person name="Daum C."/>
            <person name="Ng V."/>
            <person name="Clum A."/>
            <person name="Steindorff A."/>
            <person name="Ohm R.A."/>
            <person name="Martin F."/>
            <person name="Silar P."/>
            <person name="Natvig D.O."/>
            <person name="Lalanne C."/>
            <person name="Gautier V."/>
            <person name="Ament-Velasquez S.L."/>
            <person name="Kruys A."/>
            <person name="Hutchinson M.I."/>
            <person name="Powell A.J."/>
            <person name="Barry K."/>
            <person name="Miller A.N."/>
            <person name="Grigoriev I.V."/>
            <person name="Debuchy R."/>
            <person name="Gladieux P."/>
            <person name="Hiltunen Thoren M."/>
            <person name="Johannesson H."/>
        </authorList>
    </citation>
    <scope>NUCLEOTIDE SEQUENCE [LARGE SCALE GENOMIC DNA]</scope>
    <source>
        <strain evidence="2 3">FGSC 10403</strain>
    </source>
</reference>
<accession>A0AAJ0HZ73</accession>
<protein>
    <submittedName>
        <fullName evidence="2">Uncharacterized protein</fullName>
    </submittedName>
</protein>
<keyword evidence="3" id="KW-1185">Reference proteome</keyword>